<dbReference type="EMBL" id="UOFP01000251">
    <property type="protein sequence ID" value="VAW89057.1"/>
    <property type="molecule type" value="Genomic_DNA"/>
</dbReference>
<feature type="region of interest" description="Disordered" evidence="1">
    <location>
        <begin position="1"/>
        <end position="22"/>
    </location>
</feature>
<organism evidence="2">
    <name type="scientific">hydrothermal vent metagenome</name>
    <dbReference type="NCBI Taxonomy" id="652676"/>
    <lineage>
        <taxon>unclassified sequences</taxon>
        <taxon>metagenomes</taxon>
        <taxon>ecological metagenomes</taxon>
    </lineage>
</organism>
<name>A0A3B0ZNY5_9ZZZZ</name>
<protein>
    <recommendedName>
        <fullName evidence="3">Porin</fullName>
    </recommendedName>
</protein>
<sequence length="121" mass="13340">KGSQARRYLNQEGFSPRDAAGNGTSMWGALVGVSMNISEATTVNAQFGYTDQKESFASSACNAAVRTAACVDDVMTIHANIMWRPVKQMRLGWEVQWGRNDYYAAATNSVVKGHFGAWFFF</sequence>
<proteinExistence type="predicted"/>
<dbReference type="AlphaFoldDB" id="A0A3B0ZNY5"/>
<accession>A0A3B0ZNY5</accession>
<reference evidence="2" key="1">
    <citation type="submission" date="2018-06" db="EMBL/GenBank/DDBJ databases">
        <authorList>
            <person name="Zhirakovskaya E."/>
        </authorList>
    </citation>
    <scope>NUCLEOTIDE SEQUENCE</scope>
</reference>
<dbReference type="SUPFAM" id="SSF56935">
    <property type="entry name" value="Porins"/>
    <property type="match status" value="1"/>
</dbReference>
<evidence type="ECO:0000256" key="1">
    <source>
        <dbReference type="SAM" id="MobiDB-lite"/>
    </source>
</evidence>
<evidence type="ECO:0008006" key="3">
    <source>
        <dbReference type="Google" id="ProtNLM"/>
    </source>
</evidence>
<gene>
    <name evidence="2" type="ORF">MNBD_GAMMA18-1499</name>
</gene>
<evidence type="ECO:0000313" key="2">
    <source>
        <dbReference type="EMBL" id="VAW89057.1"/>
    </source>
</evidence>
<feature type="non-terminal residue" evidence="2">
    <location>
        <position position="1"/>
    </location>
</feature>